<organism evidence="8 9">
    <name type="scientific">Paramecium primaurelia</name>
    <dbReference type="NCBI Taxonomy" id="5886"/>
    <lineage>
        <taxon>Eukaryota</taxon>
        <taxon>Sar</taxon>
        <taxon>Alveolata</taxon>
        <taxon>Ciliophora</taxon>
        <taxon>Intramacronucleata</taxon>
        <taxon>Oligohymenophorea</taxon>
        <taxon>Peniculida</taxon>
        <taxon>Parameciidae</taxon>
        <taxon>Paramecium</taxon>
    </lineage>
</organism>
<dbReference type="OMA" id="SWIKINA"/>
<protein>
    <recommendedName>
        <fullName evidence="7">Serine/threonine-protein phosphatase 2A activator</fullName>
        <ecNumber evidence="7">5.2.1.8</ecNumber>
    </recommendedName>
    <alternativeName>
        <fullName evidence="7">Phosphotyrosyl phosphatase activator</fullName>
    </alternativeName>
</protein>
<dbReference type="EC" id="5.2.1.8" evidence="7"/>
<keyword evidence="4 7" id="KW-0963">Cytoplasm</keyword>
<comment type="catalytic activity">
    <reaction evidence="1 7">
        <text>[protein]-peptidylproline (omega=180) = [protein]-peptidylproline (omega=0)</text>
        <dbReference type="Rhea" id="RHEA:16237"/>
        <dbReference type="Rhea" id="RHEA-COMP:10747"/>
        <dbReference type="Rhea" id="RHEA-COMP:10748"/>
        <dbReference type="ChEBI" id="CHEBI:83833"/>
        <dbReference type="ChEBI" id="CHEBI:83834"/>
        <dbReference type="EC" id="5.2.1.8"/>
    </reaction>
</comment>
<gene>
    <name evidence="8" type="ORF">PPRIM_AZ9-3.1.T0260026</name>
</gene>
<dbReference type="PANTHER" id="PTHR10012">
    <property type="entry name" value="SERINE/THREONINE-PROTEIN PHOSPHATASE 2A REGULATORY SUBUNIT B"/>
    <property type="match status" value="1"/>
</dbReference>
<dbReference type="Pfam" id="PF03095">
    <property type="entry name" value="PTPA"/>
    <property type="match status" value="1"/>
</dbReference>
<evidence type="ECO:0000313" key="9">
    <source>
        <dbReference type="Proteomes" id="UP000688137"/>
    </source>
</evidence>
<evidence type="ECO:0000256" key="7">
    <source>
        <dbReference type="RuleBase" id="RU361210"/>
    </source>
</evidence>
<evidence type="ECO:0000256" key="4">
    <source>
        <dbReference type="ARBA" id="ARBA00022490"/>
    </source>
</evidence>
<keyword evidence="9" id="KW-1185">Reference proteome</keyword>
<proteinExistence type="inferred from homology"/>
<evidence type="ECO:0000256" key="6">
    <source>
        <dbReference type="ARBA" id="ARBA00023235"/>
    </source>
</evidence>
<dbReference type="PANTHER" id="PTHR10012:SF0">
    <property type="entry name" value="SERINE_THREONINE-PROTEIN PHOSPHATASE 2A ACTIVATOR"/>
    <property type="match status" value="1"/>
</dbReference>
<accession>A0A8S1KVN7</accession>
<comment type="subcellular location">
    <subcellularLocation>
        <location evidence="2 7">Cytoplasm</location>
    </subcellularLocation>
</comment>
<dbReference type="GO" id="GO:0007052">
    <property type="term" value="P:mitotic spindle organization"/>
    <property type="evidence" value="ECO:0007669"/>
    <property type="project" value="TreeGrafter"/>
</dbReference>
<dbReference type="Proteomes" id="UP000688137">
    <property type="component" value="Unassembled WGS sequence"/>
</dbReference>
<comment type="similarity">
    <text evidence="3 7">Belongs to the PTPA-type PPIase family.</text>
</comment>
<keyword evidence="6 7" id="KW-0413">Isomerase</keyword>
<reference evidence="8" key="1">
    <citation type="submission" date="2021-01" db="EMBL/GenBank/DDBJ databases">
        <authorList>
            <consortium name="Genoscope - CEA"/>
            <person name="William W."/>
        </authorList>
    </citation>
    <scope>NUCLEOTIDE SEQUENCE</scope>
</reference>
<evidence type="ECO:0000256" key="2">
    <source>
        <dbReference type="ARBA" id="ARBA00004496"/>
    </source>
</evidence>
<dbReference type="GO" id="GO:0008160">
    <property type="term" value="F:protein tyrosine phosphatase activator activity"/>
    <property type="evidence" value="ECO:0007669"/>
    <property type="project" value="TreeGrafter"/>
</dbReference>
<comment type="function">
    <text evidence="7">PPIases accelerate the folding of proteins. It catalyzes the cis-trans isomerization of proline imidic peptide bonds in oligopeptides.</text>
</comment>
<name>A0A8S1KVN7_PARPR</name>
<dbReference type="GO" id="GO:0005737">
    <property type="term" value="C:cytoplasm"/>
    <property type="evidence" value="ECO:0007669"/>
    <property type="project" value="UniProtKB-SubCell"/>
</dbReference>
<dbReference type="AlphaFoldDB" id="A0A8S1KVN7"/>
<dbReference type="InterPro" id="IPR004327">
    <property type="entry name" value="Phstyr_phstse_ac"/>
</dbReference>
<keyword evidence="5 7" id="KW-0697">Rotamase</keyword>
<comment type="caution">
    <text evidence="8">The sequence shown here is derived from an EMBL/GenBank/DDBJ whole genome shotgun (WGS) entry which is preliminary data.</text>
</comment>
<dbReference type="GO" id="GO:0000159">
    <property type="term" value="C:protein phosphatase type 2A complex"/>
    <property type="evidence" value="ECO:0007669"/>
    <property type="project" value="TreeGrafter"/>
</dbReference>
<dbReference type="GO" id="GO:0003755">
    <property type="term" value="F:peptidyl-prolyl cis-trans isomerase activity"/>
    <property type="evidence" value="ECO:0007669"/>
    <property type="project" value="UniProtKB-KW"/>
</dbReference>
<dbReference type="FunFam" id="1.20.120.1150:FF:000002">
    <property type="entry name" value="Serine/threonine-protein phosphatase 2A activator"/>
    <property type="match status" value="1"/>
</dbReference>
<dbReference type="EMBL" id="CAJJDM010000025">
    <property type="protein sequence ID" value="CAD8057402.1"/>
    <property type="molecule type" value="Genomic_DNA"/>
</dbReference>
<evidence type="ECO:0000256" key="5">
    <source>
        <dbReference type="ARBA" id="ARBA00023110"/>
    </source>
</evidence>
<sequence length="307" mass="36148">MNNQYDWSKHQFQQVEKKIITDQDVEKFKKTKILGELLTFLQSLIQSIQHKKISQTADNQKFQHIQQLFQQLEQLLLKVPPIQQSMRYGNKAFRDWLDQIGPIVDDYLKNQLPENLQNAAVELRSYLLDSFGNKQRIDYGTGHEFQFFLFLFSLFRLGIFTEQDYEGIVRLAFYKYINFARKVQMTYMLEPAGSHGVWGLDDYQFLPFVFGAAELIQNEDGILPDCIIKDNIIKNYKAEYMFFQCIDFINNVKKGPFHEHSPILHSLTNLTGWEKVCSGLLKMFQGEVLFKHPVIKHTYFGTIVEFK</sequence>
<evidence type="ECO:0000313" key="8">
    <source>
        <dbReference type="EMBL" id="CAD8057402.1"/>
    </source>
</evidence>
<dbReference type="GO" id="GO:0005634">
    <property type="term" value="C:nucleus"/>
    <property type="evidence" value="ECO:0007669"/>
    <property type="project" value="TreeGrafter"/>
</dbReference>
<evidence type="ECO:0000256" key="3">
    <source>
        <dbReference type="ARBA" id="ARBA00011019"/>
    </source>
</evidence>
<dbReference type="CDD" id="cd04087">
    <property type="entry name" value="PTPA"/>
    <property type="match status" value="1"/>
</dbReference>
<evidence type="ECO:0000256" key="1">
    <source>
        <dbReference type="ARBA" id="ARBA00000971"/>
    </source>
</evidence>
<dbReference type="PIRSF" id="PIRSF016325">
    <property type="entry name" value="Phstyr_phstse_ac"/>
    <property type="match status" value="1"/>
</dbReference>